<organism evidence="1 2">
    <name type="scientific">Nocardioides marinisabuli</name>
    <dbReference type="NCBI Taxonomy" id="419476"/>
    <lineage>
        <taxon>Bacteria</taxon>
        <taxon>Bacillati</taxon>
        <taxon>Actinomycetota</taxon>
        <taxon>Actinomycetes</taxon>
        <taxon>Propionibacteriales</taxon>
        <taxon>Nocardioidaceae</taxon>
        <taxon>Nocardioides</taxon>
    </lineage>
</organism>
<keyword evidence="2" id="KW-1185">Reference proteome</keyword>
<evidence type="ECO:0000313" key="2">
    <source>
        <dbReference type="Proteomes" id="UP000516957"/>
    </source>
</evidence>
<name>A0A7Y9F3W0_9ACTN</name>
<dbReference type="AlphaFoldDB" id="A0A7Y9F3W0"/>
<evidence type="ECO:0000313" key="1">
    <source>
        <dbReference type="EMBL" id="NYD58906.1"/>
    </source>
</evidence>
<dbReference type="RefSeq" id="WP_179616444.1">
    <property type="nucleotide sequence ID" value="NZ_CP059163.1"/>
</dbReference>
<comment type="caution">
    <text evidence="1">The sequence shown here is derived from an EMBL/GenBank/DDBJ whole genome shotgun (WGS) entry which is preliminary data.</text>
</comment>
<proteinExistence type="predicted"/>
<reference evidence="1 2" key="1">
    <citation type="submission" date="2020-07" db="EMBL/GenBank/DDBJ databases">
        <title>Sequencing the genomes of 1000 actinobacteria strains.</title>
        <authorList>
            <person name="Klenk H.-P."/>
        </authorList>
    </citation>
    <scope>NUCLEOTIDE SEQUENCE [LARGE SCALE GENOMIC DNA]</scope>
    <source>
        <strain evidence="1 2">DSM 18965</strain>
    </source>
</reference>
<dbReference type="EMBL" id="JACCBE010000001">
    <property type="protein sequence ID" value="NYD58906.1"/>
    <property type="molecule type" value="Genomic_DNA"/>
</dbReference>
<gene>
    <name evidence="1" type="ORF">BKA08_003144</name>
</gene>
<protein>
    <submittedName>
        <fullName evidence="1">Uncharacterized protein</fullName>
    </submittedName>
</protein>
<sequence>MDEHHPAAPEGPRTGVAAVDAVTASVEELATRPVGEHAAVFEAAHDALRRALDSDPDAAPTSAHEG</sequence>
<accession>A0A7Y9F3W0</accession>
<dbReference type="Proteomes" id="UP000516957">
    <property type="component" value="Unassembled WGS sequence"/>
</dbReference>